<gene>
    <name evidence="2" type="ORF">NQ317_016925</name>
</gene>
<evidence type="ECO:0000313" key="3">
    <source>
        <dbReference type="Proteomes" id="UP001162164"/>
    </source>
</evidence>
<sequence>MVIKSKNKTRAKQRKGAVANWKRVGKVTITALKKRGLTGEQMRCLMWGRESINTPVKVKGPTKDPLKDPQGPNLTGGFGNALTTALDVMAFTHELDINGAAQGLNLSNNTKPASKELINPQNLPVNVALNNQKNTTLNMQGKNVPSEISGSAMMGALAQLTDSKGFTEPSATIKNAVPSSLSFPIQSHPVEIDDPLRELVLCSIDKDADPEKLKFLALSAANLAKEKEIMENEKNIPKSVKSLAGIFTGTETFVKKVEENIRKKYAALEPSDSEGLGEEPLLGQISRTRRAKSAHMRNSSAKSKLSDKRKLIAESDSSSTDTILTDRNETAGNKNLEDYDPRNRVRIVQKNENATQNVTQIDMKQEELTVTMSETVTVRGCGNGTENESGNIQKRKKRSKTAKTNRVAPAVDQRPCKSANERLESEGSESPDPLEPWSTKDITNMNKILAWDNEDNNFLISLTEFLRKNFDSVFKDLGRDDGGVLG</sequence>
<feature type="region of interest" description="Disordered" evidence="1">
    <location>
        <begin position="287"/>
        <end position="338"/>
    </location>
</feature>
<evidence type="ECO:0000256" key="1">
    <source>
        <dbReference type="SAM" id="MobiDB-lite"/>
    </source>
</evidence>
<organism evidence="2 3">
    <name type="scientific">Molorchus minor</name>
    <dbReference type="NCBI Taxonomy" id="1323400"/>
    <lineage>
        <taxon>Eukaryota</taxon>
        <taxon>Metazoa</taxon>
        <taxon>Ecdysozoa</taxon>
        <taxon>Arthropoda</taxon>
        <taxon>Hexapoda</taxon>
        <taxon>Insecta</taxon>
        <taxon>Pterygota</taxon>
        <taxon>Neoptera</taxon>
        <taxon>Endopterygota</taxon>
        <taxon>Coleoptera</taxon>
        <taxon>Polyphaga</taxon>
        <taxon>Cucujiformia</taxon>
        <taxon>Chrysomeloidea</taxon>
        <taxon>Cerambycidae</taxon>
        <taxon>Lamiinae</taxon>
        <taxon>Monochamini</taxon>
        <taxon>Molorchus</taxon>
    </lineage>
</organism>
<dbReference type="Proteomes" id="UP001162164">
    <property type="component" value="Unassembled WGS sequence"/>
</dbReference>
<reference evidence="2" key="1">
    <citation type="journal article" date="2023" name="Insect Mol. Biol.">
        <title>Genome sequencing provides insights into the evolution of gene families encoding plant cell wall-degrading enzymes in longhorned beetles.</title>
        <authorList>
            <person name="Shin N.R."/>
            <person name="Okamura Y."/>
            <person name="Kirsch R."/>
            <person name="Pauchet Y."/>
        </authorList>
    </citation>
    <scope>NUCLEOTIDE SEQUENCE</scope>
    <source>
        <strain evidence="2">MMC_N1</strain>
    </source>
</reference>
<dbReference type="EMBL" id="JAPWTJ010000021">
    <property type="protein sequence ID" value="KAJ8985014.1"/>
    <property type="molecule type" value="Genomic_DNA"/>
</dbReference>
<name>A0ABQ9K570_9CUCU</name>
<protein>
    <submittedName>
        <fullName evidence="2">Uncharacterized protein</fullName>
    </submittedName>
</protein>
<feature type="compositionally biased region" description="Basic and acidic residues" evidence="1">
    <location>
        <begin position="304"/>
        <end position="313"/>
    </location>
</feature>
<accession>A0ABQ9K570</accession>
<evidence type="ECO:0000313" key="2">
    <source>
        <dbReference type="EMBL" id="KAJ8985014.1"/>
    </source>
</evidence>
<comment type="caution">
    <text evidence="2">The sequence shown here is derived from an EMBL/GenBank/DDBJ whole genome shotgun (WGS) entry which is preliminary data.</text>
</comment>
<feature type="compositionally biased region" description="Basic and acidic residues" evidence="1">
    <location>
        <begin position="324"/>
        <end position="338"/>
    </location>
</feature>
<keyword evidence="3" id="KW-1185">Reference proteome</keyword>
<feature type="region of interest" description="Disordered" evidence="1">
    <location>
        <begin position="379"/>
        <end position="439"/>
    </location>
</feature>
<feature type="compositionally biased region" description="Basic residues" evidence="1">
    <location>
        <begin position="393"/>
        <end position="403"/>
    </location>
</feature>
<proteinExistence type="predicted"/>